<protein>
    <submittedName>
        <fullName evidence="2">Uncharacterized protein</fullName>
    </submittedName>
</protein>
<dbReference type="AlphaFoldDB" id="A0A6J4VJI9"/>
<reference evidence="2" key="1">
    <citation type="submission" date="2020-02" db="EMBL/GenBank/DDBJ databases">
        <authorList>
            <person name="Meier V. D."/>
        </authorList>
    </citation>
    <scope>NUCLEOTIDE SEQUENCE</scope>
    <source>
        <strain evidence="2">AVDCRST_MAG59</strain>
    </source>
</reference>
<sequence>GGAEALHRCRDRAAAGGRGVRVAARGAAVDESGGLRASGRHRHPGRIPAGVRPSTETGHRRGRGRVHPPHDACGVAGTGCGVRAARPAAASVRMVQIPASRARPGGGGRLFARHRERDQRQDAHLPQPRGTACLGRRSATPNRGRLYTGRDGADPPRIRSPRWERHHPGMLDTRRQCLRHRLPKRV</sequence>
<gene>
    <name evidence="2" type="ORF">AVDCRST_MAG59-4807</name>
</gene>
<feature type="region of interest" description="Disordered" evidence="1">
    <location>
        <begin position="116"/>
        <end position="166"/>
    </location>
</feature>
<name>A0A6J4VJI9_9BACT</name>
<organism evidence="2">
    <name type="scientific">uncultured Thermomicrobiales bacterium</name>
    <dbReference type="NCBI Taxonomy" id="1645740"/>
    <lineage>
        <taxon>Bacteria</taxon>
        <taxon>Pseudomonadati</taxon>
        <taxon>Thermomicrobiota</taxon>
        <taxon>Thermomicrobia</taxon>
        <taxon>Thermomicrobiales</taxon>
        <taxon>environmental samples</taxon>
    </lineage>
</organism>
<feature type="non-terminal residue" evidence="2">
    <location>
        <position position="186"/>
    </location>
</feature>
<feature type="region of interest" description="Disordered" evidence="1">
    <location>
        <begin position="31"/>
        <end position="71"/>
    </location>
</feature>
<evidence type="ECO:0000313" key="2">
    <source>
        <dbReference type="EMBL" id="CAA9581309.1"/>
    </source>
</evidence>
<feature type="non-terminal residue" evidence="2">
    <location>
        <position position="1"/>
    </location>
</feature>
<evidence type="ECO:0000256" key="1">
    <source>
        <dbReference type="SAM" id="MobiDB-lite"/>
    </source>
</evidence>
<proteinExistence type="predicted"/>
<feature type="compositionally biased region" description="Basic and acidic residues" evidence="1">
    <location>
        <begin position="151"/>
        <end position="166"/>
    </location>
</feature>
<dbReference type="EMBL" id="CADCWF010000346">
    <property type="protein sequence ID" value="CAA9581309.1"/>
    <property type="molecule type" value="Genomic_DNA"/>
</dbReference>
<accession>A0A6J4VJI9</accession>